<evidence type="ECO:0000313" key="2">
    <source>
        <dbReference type="EMBL" id="MCY9764920.1"/>
    </source>
</evidence>
<dbReference type="InterPro" id="IPR013783">
    <property type="entry name" value="Ig-like_fold"/>
</dbReference>
<name>A0ABT4H7F5_PAEAL</name>
<keyword evidence="3" id="KW-1185">Reference proteome</keyword>
<dbReference type="RefSeq" id="WP_268594598.1">
    <property type="nucleotide sequence ID" value="NZ_JAMDLX010000076.1"/>
</dbReference>
<gene>
    <name evidence="2" type="ORF">M5X12_30965</name>
</gene>
<evidence type="ECO:0000259" key="1">
    <source>
        <dbReference type="PROSITE" id="PS50853"/>
    </source>
</evidence>
<reference evidence="2 3" key="1">
    <citation type="submission" date="2022-05" db="EMBL/GenBank/DDBJ databases">
        <title>Genome Sequencing of Bee-Associated Microbes.</title>
        <authorList>
            <person name="Dunlap C."/>
        </authorList>
    </citation>
    <scope>NUCLEOTIDE SEQUENCE [LARGE SCALE GENOMIC DNA]</scope>
    <source>
        <strain evidence="2 3">NRRL B-04010</strain>
    </source>
</reference>
<dbReference type="InterPro" id="IPR003961">
    <property type="entry name" value="FN3_dom"/>
</dbReference>
<evidence type="ECO:0000313" key="3">
    <source>
        <dbReference type="Proteomes" id="UP001527181"/>
    </source>
</evidence>
<comment type="caution">
    <text evidence="2">The sequence shown here is derived from an EMBL/GenBank/DDBJ whole genome shotgun (WGS) entry which is preliminary data.</text>
</comment>
<protein>
    <submittedName>
        <fullName evidence="2">Fibronectin type III domain-containing protein</fullName>
    </submittedName>
</protein>
<dbReference type="Gene3D" id="2.60.40.10">
    <property type="entry name" value="Immunoglobulins"/>
    <property type="match status" value="1"/>
</dbReference>
<feature type="domain" description="Fibronectin type-III" evidence="1">
    <location>
        <begin position="643"/>
        <end position="730"/>
    </location>
</feature>
<dbReference type="EMBL" id="JAMDNP010000134">
    <property type="protein sequence ID" value="MCY9764920.1"/>
    <property type="molecule type" value="Genomic_DNA"/>
</dbReference>
<dbReference type="InterPro" id="IPR058094">
    <property type="entry name" value="Ig-like_OmpL47-like"/>
</dbReference>
<organism evidence="2 3">
    <name type="scientific">Paenibacillus alvei</name>
    <name type="common">Bacillus alvei</name>
    <dbReference type="NCBI Taxonomy" id="44250"/>
    <lineage>
        <taxon>Bacteria</taxon>
        <taxon>Bacillati</taxon>
        <taxon>Bacillota</taxon>
        <taxon>Bacilli</taxon>
        <taxon>Bacillales</taxon>
        <taxon>Paenibacillaceae</taxon>
        <taxon>Paenibacillus</taxon>
    </lineage>
</organism>
<proteinExistence type="predicted"/>
<dbReference type="SUPFAM" id="SSF49265">
    <property type="entry name" value="Fibronectin type III"/>
    <property type="match status" value="1"/>
</dbReference>
<sequence>MRALINKCTSFICSFVLLIGFIIQPFGMRVANAAAPQTVSKSIYLRTTVGQENEVGKFDLWELIPPSMRYKDGLKIHRITIKGSQNSYATLGHGGGDGYMIGIWSYSKLSFNGQTENLVFTSTGGSKGDWNSGNVPSKEQVNEEYRDITLDGKSEFQLFLSGEKISFYPDTASSTLDVKVEIEFTPPNLSPILEVEQYDRVGSYFVHLDGKVSDPDQDELNIEVDFAGHPFGMTIHPGESNWFMSLPVDRVPEGVYSNIPVTANDHKSPPVTVMYKGKITIDRTPPTAPKIILSTDKWSSQPIKVNIIPGVDALSGVARTEYKLSGNATQNWSRNDGEDIVIQSEGVIHIAARTIDRAGNISNEVTSSVYVDKSQPTSPVFTANHNGWSNNNVTVSLEDGKSSFSPLKQSEYSIDGQPWQIYQLPIEIKKEGITRISGRTINQVGHVSPESSITVNIDRTPPTSPKLQPSITGWTNQDVLVSLKHGDDALSGIRNSEFNIDGQGWVNYSSPIQITKEGSTRVSARTIDQAGNIGPVTEITVSIDKSAPAISINPINRTWDSTDIPAEIRYSDSLSGVDPNSRKYAVTNSPVPPANWNTATADVQHITITNEGEWYVHAAVADKAGNIKNVSSQSLQLQSIPQEPANFRVTSVEGETVHLAWDLPAGNVLADGYEYNIGNLTTGRSWTVAYPGHTLQDQNVEAGKTYEYRITVKNHVGSSAYTVPVSALTL</sequence>
<accession>A0ABT4H7F5</accession>
<dbReference type="CDD" id="cd00063">
    <property type="entry name" value="FN3"/>
    <property type="match status" value="1"/>
</dbReference>
<dbReference type="PROSITE" id="PS50853">
    <property type="entry name" value="FN3"/>
    <property type="match status" value="1"/>
</dbReference>
<dbReference type="NCBIfam" id="NF047446">
    <property type="entry name" value="barrel_OmpL47"/>
    <property type="match status" value="2"/>
</dbReference>
<dbReference type="SMART" id="SM00060">
    <property type="entry name" value="FN3"/>
    <property type="match status" value="1"/>
</dbReference>
<feature type="non-terminal residue" evidence="2">
    <location>
        <position position="730"/>
    </location>
</feature>
<dbReference type="InterPro" id="IPR036116">
    <property type="entry name" value="FN3_sf"/>
</dbReference>
<dbReference type="Proteomes" id="UP001527181">
    <property type="component" value="Unassembled WGS sequence"/>
</dbReference>